<name>A0AAV4DRB8_9GAST</name>
<sequence>MAELLETHVDPEDVSDLTHQALEGQHAYKQLSALLEAAGLSQGHSSWPVTVSEVSSHPLGADFLLVALVASCLREVLSAVDLRALCRSLRYVNASVENIDVLLSGQSTRLI</sequence>
<dbReference type="EMBL" id="BLXT01008225">
    <property type="protein sequence ID" value="GFO46843.1"/>
    <property type="molecule type" value="Genomic_DNA"/>
</dbReference>
<evidence type="ECO:0000313" key="1">
    <source>
        <dbReference type="EMBL" id="GFO46843.1"/>
    </source>
</evidence>
<gene>
    <name evidence="1" type="ORF">PoB_007334800</name>
</gene>
<organism evidence="1 2">
    <name type="scientific">Plakobranchus ocellatus</name>
    <dbReference type="NCBI Taxonomy" id="259542"/>
    <lineage>
        <taxon>Eukaryota</taxon>
        <taxon>Metazoa</taxon>
        <taxon>Spiralia</taxon>
        <taxon>Lophotrochozoa</taxon>
        <taxon>Mollusca</taxon>
        <taxon>Gastropoda</taxon>
        <taxon>Heterobranchia</taxon>
        <taxon>Euthyneura</taxon>
        <taxon>Panpulmonata</taxon>
        <taxon>Sacoglossa</taxon>
        <taxon>Placobranchoidea</taxon>
        <taxon>Plakobranchidae</taxon>
        <taxon>Plakobranchus</taxon>
    </lineage>
</organism>
<proteinExistence type="predicted"/>
<reference evidence="1 2" key="1">
    <citation type="journal article" date="2021" name="Elife">
        <title>Chloroplast acquisition without the gene transfer in kleptoplastic sea slugs, Plakobranchus ocellatus.</title>
        <authorList>
            <person name="Maeda T."/>
            <person name="Takahashi S."/>
            <person name="Yoshida T."/>
            <person name="Shimamura S."/>
            <person name="Takaki Y."/>
            <person name="Nagai Y."/>
            <person name="Toyoda A."/>
            <person name="Suzuki Y."/>
            <person name="Arimoto A."/>
            <person name="Ishii H."/>
            <person name="Satoh N."/>
            <person name="Nishiyama T."/>
            <person name="Hasebe M."/>
            <person name="Maruyama T."/>
            <person name="Minagawa J."/>
            <person name="Obokata J."/>
            <person name="Shigenobu S."/>
        </authorList>
    </citation>
    <scope>NUCLEOTIDE SEQUENCE [LARGE SCALE GENOMIC DNA]</scope>
</reference>
<comment type="caution">
    <text evidence="1">The sequence shown here is derived from an EMBL/GenBank/DDBJ whole genome shotgun (WGS) entry which is preliminary data.</text>
</comment>
<evidence type="ECO:0000313" key="2">
    <source>
        <dbReference type="Proteomes" id="UP000735302"/>
    </source>
</evidence>
<dbReference type="Proteomes" id="UP000735302">
    <property type="component" value="Unassembled WGS sequence"/>
</dbReference>
<protein>
    <submittedName>
        <fullName evidence="1">Uncharacterized protein</fullName>
    </submittedName>
</protein>
<keyword evidence="2" id="KW-1185">Reference proteome</keyword>
<dbReference type="AlphaFoldDB" id="A0AAV4DRB8"/>
<accession>A0AAV4DRB8</accession>